<sequence length="283" mass="31533">MQLVTDHSQLRYFDKIAIRQPTKGLWLTRKSDNWVNANTGGSTPPEAGIFTVRNYTIDCLAEMLDPSSQNDVAVQDVMSQIRIGDLPSLTLNDIIDVSVDLESGLPATIKRELVGGGVFALLPPYHPIFGGVKVLLAVENNKNVKEDAEAYLNTALQGMYLVQHRDGTKLSSHWQKAGFTGMCLSMRSKAELKDYCINIVITYEDDGVQKEKIMSIELPVFPSLVSAPNGKVYFDNKMANITSQGVIHGLFPSGRSWNDGQNNMDIEGEYTTTEWNEYEVYKM</sequence>
<evidence type="ECO:0000313" key="1">
    <source>
        <dbReference type="EMBL" id="PRP96097.1"/>
    </source>
</evidence>
<gene>
    <name evidence="1" type="ORF">ENSA7_69110</name>
</gene>
<accession>A0A2S9XTA4</accession>
<organism evidence="1 2">
    <name type="scientific">Enhygromyxa salina</name>
    <dbReference type="NCBI Taxonomy" id="215803"/>
    <lineage>
        <taxon>Bacteria</taxon>
        <taxon>Pseudomonadati</taxon>
        <taxon>Myxococcota</taxon>
        <taxon>Polyangia</taxon>
        <taxon>Nannocystales</taxon>
        <taxon>Nannocystaceae</taxon>
        <taxon>Enhygromyxa</taxon>
    </lineage>
</organism>
<reference evidence="1 2" key="1">
    <citation type="submission" date="2018-03" db="EMBL/GenBank/DDBJ databases">
        <title>Draft Genome Sequences of the Obligatory Marine Myxobacteria Enhygromyxa salina SWB007.</title>
        <authorList>
            <person name="Poehlein A."/>
            <person name="Moghaddam J.A."/>
            <person name="Harms H."/>
            <person name="Alanjari M."/>
            <person name="Koenig G.M."/>
            <person name="Daniel R."/>
            <person name="Schaeberle T.F."/>
        </authorList>
    </citation>
    <scope>NUCLEOTIDE SEQUENCE [LARGE SCALE GENOMIC DNA]</scope>
    <source>
        <strain evidence="1 2">SWB007</strain>
    </source>
</reference>
<proteinExistence type="predicted"/>
<dbReference type="AlphaFoldDB" id="A0A2S9XTA4"/>
<protein>
    <submittedName>
        <fullName evidence="1">Uncharacterized protein</fullName>
    </submittedName>
</protein>
<evidence type="ECO:0000313" key="2">
    <source>
        <dbReference type="Proteomes" id="UP000238823"/>
    </source>
</evidence>
<name>A0A2S9XTA4_9BACT</name>
<comment type="caution">
    <text evidence="1">The sequence shown here is derived from an EMBL/GenBank/DDBJ whole genome shotgun (WGS) entry which is preliminary data.</text>
</comment>
<dbReference type="Proteomes" id="UP000238823">
    <property type="component" value="Unassembled WGS sequence"/>
</dbReference>
<dbReference type="EMBL" id="PVNL01000135">
    <property type="protein sequence ID" value="PRP96097.1"/>
    <property type="molecule type" value="Genomic_DNA"/>
</dbReference>